<name>A0A497XLU5_9PROT</name>
<dbReference type="RefSeq" id="WP_121240190.1">
    <property type="nucleotide sequence ID" value="NZ_BHVV01000002.1"/>
</dbReference>
<keyword evidence="3" id="KW-1185">Reference proteome</keyword>
<gene>
    <name evidence="2" type="ORF">DFR35_0833</name>
</gene>
<dbReference type="Proteomes" id="UP000268908">
    <property type="component" value="Unassembled WGS sequence"/>
</dbReference>
<feature type="signal peptide" evidence="1">
    <location>
        <begin position="1"/>
        <end position="23"/>
    </location>
</feature>
<evidence type="ECO:0000313" key="3">
    <source>
        <dbReference type="Proteomes" id="UP000268908"/>
    </source>
</evidence>
<keyword evidence="1" id="KW-0732">Signal</keyword>
<dbReference type="OrthoDB" id="5292580at2"/>
<sequence>MKPTAFVAPIVLCALLFATAAHALSLDALSNKDASGGLKEALVQGAGKAVATLGRPDGFLGNPKVKIPLPESLQQVEGMMRTFGLGKQADELVTTMNRAAEAAVPEAKTLLVNSVKQMSVQDAKGILTGGDDAATQYFKRTTSGPLAEKFRPIVKSAMQKVKLAEKYDQFAGKAAQFGLVKAEDAHLENYVTRKALDGLYLMIAEEEKAIRKDPVSAAGSLARKAFGVLQ</sequence>
<organism evidence="2 3">
    <name type="scientific">Sulfurisoma sediminicola</name>
    <dbReference type="NCBI Taxonomy" id="1381557"/>
    <lineage>
        <taxon>Bacteria</taxon>
        <taxon>Pseudomonadati</taxon>
        <taxon>Pseudomonadota</taxon>
        <taxon>Betaproteobacteria</taxon>
        <taxon>Nitrosomonadales</taxon>
        <taxon>Sterolibacteriaceae</taxon>
        <taxon>Sulfurisoma</taxon>
    </lineage>
</organism>
<evidence type="ECO:0000256" key="1">
    <source>
        <dbReference type="SAM" id="SignalP"/>
    </source>
</evidence>
<dbReference type="EMBL" id="RCCI01000004">
    <property type="protein sequence ID" value="RLJ68275.1"/>
    <property type="molecule type" value="Genomic_DNA"/>
</dbReference>
<reference evidence="2 3" key="1">
    <citation type="submission" date="2018-10" db="EMBL/GenBank/DDBJ databases">
        <title>Genomic Encyclopedia of Type Strains, Phase IV (KMG-IV): sequencing the most valuable type-strain genomes for metagenomic binning, comparative biology and taxonomic classification.</title>
        <authorList>
            <person name="Goeker M."/>
        </authorList>
    </citation>
    <scope>NUCLEOTIDE SEQUENCE [LARGE SCALE GENOMIC DNA]</scope>
    <source>
        <strain evidence="2 3">DSM 26916</strain>
    </source>
</reference>
<protein>
    <submittedName>
        <fullName evidence="2">Uncharacterized protein DUF4197</fullName>
    </submittedName>
</protein>
<comment type="caution">
    <text evidence="2">The sequence shown here is derived from an EMBL/GenBank/DDBJ whole genome shotgun (WGS) entry which is preliminary data.</text>
</comment>
<dbReference type="InterPro" id="IPR025245">
    <property type="entry name" value="DUF4197"/>
</dbReference>
<dbReference type="AlphaFoldDB" id="A0A497XLU5"/>
<evidence type="ECO:0000313" key="2">
    <source>
        <dbReference type="EMBL" id="RLJ68275.1"/>
    </source>
</evidence>
<accession>A0A497XLU5</accession>
<dbReference type="Pfam" id="PF13852">
    <property type="entry name" value="DUF4197"/>
    <property type="match status" value="1"/>
</dbReference>
<proteinExistence type="predicted"/>
<feature type="chain" id="PRO_5019807650" evidence="1">
    <location>
        <begin position="24"/>
        <end position="230"/>
    </location>
</feature>